<dbReference type="SUPFAM" id="SSF56784">
    <property type="entry name" value="HAD-like"/>
    <property type="match status" value="1"/>
</dbReference>
<evidence type="ECO:0000256" key="1">
    <source>
        <dbReference type="ARBA" id="ARBA00004651"/>
    </source>
</evidence>
<feature type="domain" description="Cation-transporting P-type ATPase N-terminal" evidence="11">
    <location>
        <begin position="20"/>
        <end position="88"/>
    </location>
</feature>
<dbReference type="SUPFAM" id="SSF81660">
    <property type="entry name" value="Metal cation-transporting ATPase, ATP-binding domain N"/>
    <property type="match status" value="1"/>
</dbReference>
<keyword evidence="7 10" id="KW-0472">Membrane</keyword>
<dbReference type="Pfam" id="PF00689">
    <property type="entry name" value="Cation_ATPase_C"/>
    <property type="match status" value="1"/>
</dbReference>
<dbReference type="PRINTS" id="PR00120">
    <property type="entry name" value="HATPASE"/>
</dbReference>
<dbReference type="Pfam" id="PF13246">
    <property type="entry name" value="Cation_ATPase"/>
    <property type="match status" value="1"/>
</dbReference>
<feature type="transmembrane region" description="Helical" evidence="10">
    <location>
        <begin position="765"/>
        <end position="784"/>
    </location>
</feature>
<feature type="region of interest" description="Disordered" evidence="9">
    <location>
        <begin position="436"/>
        <end position="463"/>
    </location>
</feature>
<dbReference type="InterPro" id="IPR023298">
    <property type="entry name" value="ATPase_P-typ_TM_dom_sf"/>
</dbReference>
<accession>A0A7W7I211</accession>
<sequence>MTVPKLQTAPDAVLASASRGEPADAGRTSTDAVGLSSGEAAARLARDGGNVLPSPRPTPLWRRIVAQLRDPLVLVLLAAAGFTLATADFTDASVIMLVIVVNTTVGVLQEIKAERAITALSALTAPAARLVRDGRQREVPAADLVIDDLLVLAEGDVVPADARVVESVALLVDEAALTGESVPVDKSATTGRGTAAPASTVVSAGTVIVRGRGHAVVTATGPASAMGRIAAMLVTRPGLTPLQRRLAGVGRQLAAGALLLCGLVLALGLVRGQPLQLMIVTAVSLVVAAVPESLPAVVTLSLALGARRMTARQAVIRRLPAVETLGSVTVLATDKTGTLTEGTMVVRQLWTAHGDASISGSGFAPDGQIHRDGDIISPDQAPDLVELVRAAVLCNDASLRAPGPDNDDWLAVGDPTEAALLSAGGKLRIDVDALHQASPRQGEAPFDSDRKRMSTAHRGPDGRTQIICKGAPESLLHAAILTDHPDVLRQAADRADALAHEGLRVLAVAQADRDTVPDDAAGYEHGLHLLGLVAILDPPRASAAATIAACRDAGITPVLITGDHPATATAIATELHIIDAGEAAVDCRTTDPGPAATRGARVFARATPQQKVAIIDALRDAGEIVAMTGDGVNDGPALHRADIGVAMGKRGTEVARQAADLVLADDELATVVAAAEEGRRVYANIRRFLLYALSGGTAEITVMLAGPFVGLPLPLLPAQILWINLLTHGLPGLAMGSEPADPAAMRKPPRPPAETILGAGMWQRVLRVGAVIAAVTIGVGVWAHATDRPWQTLTFLALGLAQLAVALGSRARPGTAANPMLFAAVGAALLLQVAAVYIAPLRQLLGTEPVTAADLLIVTAVSTLGYAAIRLDRRIHPTPPAPGKAGRPAPARPEPARPWPTSGTGRVARTPVGVARQAGTDRKDGGKS</sequence>
<evidence type="ECO:0000313" key="13">
    <source>
        <dbReference type="Proteomes" id="UP000578112"/>
    </source>
</evidence>
<dbReference type="Pfam" id="PF00122">
    <property type="entry name" value="E1-E2_ATPase"/>
    <property type="match status" value="1"/>
</dbReference>
<dbReference type="Proteomes" id="UP000578112">
    <property type="component" value="Unassembled WGS sequence"/>
</dbReference>
<dbReference type="SMART" id="SM00831">
    <property type="entry name" value="Cation_ATPase_N"/>
    <property type="match status" value="1"/>
</dbReference>
<dbReference type="Gene3D" id="3.40.50.1000">
    <property type="entry name" value="HAD superfamily/HAD-like"/>
    <property type="match status" value="1"/>
</dbReference>
<dbReference type="SUPFAM" id="SSF81653">
    <property type="entry name" value="Calcium ATPase, transduction domain A"/>
    <property type="match status" value="1"/>
</dbReference>
<dbReference type="EMBL" id="JACHNH010000001">
    <property type="protein sequence ID" value="MBB4765029.1"/>
    <property type="molecule type" value="Genomic_DNA"/>
</dbReference>
<dbReference type="GO" id="GO:0016887">
    <property type="term" value="F:ATP hydrolysis activity"/>
    <property type="evidence" value="ECO:0007669"/>
    <property type="project" value="InterPro"/>
</dbReference>
<dbReference type="SFLD" id="SFLDS00003">
    <property type="entry name" value="Haloacid_Dehalogenase"/>
    <property type="match status" value="1"/>
</dbReference>
<feature type="transmembrane region" description="Helical" evidence="10">
    <location>
        <begin position="71"/>
        <end position="87"/>
    </location>
</feature>
<feature type="transmembrane region" description="Helical" evidence="10">
    <location>
        <begin position="790"/>
        <end position="808"/>
    </location>
</feature>
<dbReference type="SFLD" id="SFLDF00027">
    <property type="entry name" value="p-type_atpase"/>
    <property type="match status" value="1"/>
</dbReference>
<evidence type="ECO:0000256" key="9">
    <source>
        <dbReference type="SAM" id="MobiDB-lite"/>
    </source>
</evidence>
<dbReference type="PROSITE" id="PS00154">
    <property type="entry name" value="ATPASE_E1_E2"/>
    <property type="match status" value="1"/>
</dbReference>
<evidence type="ECO:0000256" key="5">
    <source>
        <dbReference type="ARBA" id="ARBA00022967"/>
    </source>
</evidence>
<keyword evidence="13" id="KW-1185">Reference proteome</keyword>
<dbReference type="InterPro" id="IPR001757">
    <property type="entry name" value="P_typ_ATPase"/>
</dbReference>
<dbReference type="GO" id="GO:0005886">
    <property type="term" value="C:plasma membrane"/>
    <property type="evidence" value="ECO:0007669"/>
    <property type="project" value="UniProtKB-SubCell"/>
</dbReference>
<dbReference type="Gene3D" id="3.40.1110.10">
    <property type="entry name" value="Calcium-transporting ATPase, cytoplasmic domain N"/>
    <property type="match status" value="1"/>
</dbReference>
<feature type="transmembrane region" description="Helical" evidence="10">
    <location>
        <begin position="277"/>
        <end position="304"/>
    </location>
</feature>
<proteinExistence type="predicted"/>
<dbReference type="PRINTS" id="PR00119">
    <property type="entry name" value="CATATPASE"/>
</dbReference>
<feature type="transmembrane region" description="Helical" evidence="10">
    <location>
        <begin position="93"/>
        <end position="111"/>
    </location>
</feature>
<dbReference type="InterPro" id="IPR018303">
    <property type="entry name" value="ATPase_P-typ_P_site"/>
</dbReference>
<dbReference type="InterPro" id="IPR008250">
    <property type="entry name" value="ATPase_P-typ_transduc_dom_A_sf"/>
</dbReference>
<dbReference type="InterPro" id="IPR006068">
    <property type="entry name" value="ATPase_P-typ_cation-transptr_C"/>
</dbReference>
<dbReference type="Gene3D" id="2.70.150.10">
    <property type="entry name" value="Calcium-transporting ATPase, cytoplasmic transduction domain A"/>
    <property type="match status" value="1"/>
</dbReference>
<dbReference type="PANTHER" id="PTHR42861">
    <property type="entry name" value="CALCIUM-TRANSPORTING ATPASE"/>
    <property type="match status" value="1"/>
</dbReference>
<comment type="caution">
    <text evidence="12">The sequence shown here is derived from an EMBL/GenBank/DDBJ whole genome shotgun (WGS) entry which is preliminary data.</text>
</comment>
<evidence type="ECO:0000256" key="8">
    <source>
        <dbReference type="ARBA" id="ARBA00049360"/>
    </source>
</evidence>
<dbReference type="InterPro" id="IPR004014">
    <property type="entry name" value="ATPase_P-typ_cation-transptr_N"/>
</dbReference>
<gene>
    <name evidence="12" type="ORF">BJ971_005585</name>
</gene>
<name>A0A7W7I211_9ACTN</name>
<evidence type="ECO:0000256" key="4">
    <source>
        <dbReference type="ARBA" id="ARBA00022840"/>
    </source>
</evidence>
<organism evidence="12 13">
    <name type="scientific">Actinoplanes digitatis</name>
    <dbReference type="NCBI Taxonomy" id="1868"/>
    <lineage>
        <taxon>Bacteria</taxon>
        <taxon>Bacillati</taxon>
        <taxon>Actinomycetota</taxon>
        <taxon>Actinomycetes</taxon>
        <taxon>Micromonosporales</taxon>
        <taxon>Micromonosporaceae</taxon>
        <taxon>Actinoplanes</taxon>
    </lineage>
</organism>
<dbReference type="RefSeq" id="WP_184996152.1">
    <property type="nucleotide sequence ID" value="NZ_BOMK01000086.1"/>
</dbReference>
<keyword evidence="2 10" id="KW-0812">Transmembrane</keyword>
<keyword evidence="6 10" id="KW-1133">Transmembrane helix</keyword>
<reference evidence="12 13" key="1">
    <citation type="submission" date="2020-08" db="EMBL/GenBank/DDBJ databases">
        <title>Sequencing the genomes of 1000 actinobacteria strains.</title>
        <authorList>
            <person name="Klenk H.-P."/>
        </authorList>
    </citation>
    <scope>NUCLEOTIDE SEQUENCE [LARGE SCALE GENOMIC DNA]</scope>
    <source>
        <strain evidence="12 13">DSM 43149</strain>
    </source>
</reference>
<feature type="compositionally biased region" description="Basic and acidic residues" evidence="9">
    <location>
        <begin position="919"/>
        <end position="928"/>
    </location>
</feature>
<feature type="transmembrane region" description="Helical" evidence="10">
    <location>
        <begin position="715"/>
        <end position="736"/>
    </location>
</feature>
<feature type="transmembrane region" description="Helical" evidence="10">
    <location>
        <begin position="851"/>
        <end position="869"/>
    </location>
</feature>
<feature type="region of interest" description="Disordered" evidence="9">
    <location>
        <begin position="875"/>
        <end position="928"/>
    </location>
</feature>
<dbReference type="InterPro" id="IPR059000">
    <property type="entry name" value="ATPase_P-type_domA"/>
</dbReference>
<feature type="transmembrane region" description="Helical" evidence="10">
    <location>
        <begin position="820"/>
        <end position="839"/>
    </location>
</feature>
<keyword evidence="4" id="KW-0067">ATP-binding</keyword>
<evidence type="ECO:0000256" key="2">
    <source>
        <dbReference type="ARBA" id="ARBA00022692"/>
    </source>
</evidence>
<evidence type="ECO:0000256" key="3">
    <source>
        <dbReference type="ARBA" id="ARBA00022741"/>
    </source>
</evidence>
<evidence type="ECO:0000259" key="11">
    <source>
        <dbReference type="SMART" id="SM00831"/>
    </source>
</evidence>
<evidence type="ECO:0000256" key="7">
    <source>
        <dbReference type="ARBA" id="ARBA00023136"/>
    </source>
</evidence>
<feature type="transmembrane region" description="Helical" evidence="10">
    <location>
        <begin position="253"/>
        <end position="271"/>
    </location>
</feature>
<feature type="transmembrane region" description="Helical" evidence="10">
    <location>
        <begin position="688"/>
        <end position="709"/>
    </location>
</feature>
<dbReference type="InterPro" id="IPR023214">
    <property type="entry name" value="HAD_sf"/>
</dbReference>
<dbReference type="InterPro" id="IPR036412">
    <property type="entry name" value="HAD-like_sf"/>
</dbReference>
<keyword evidence="3" id="KW-0547">Nucleotide-binding</keyword>
<dbReference type="GO" id="GO:0005524">
    <property type="term" value="F:ATP binding"/>
    <property type="evidence" value="ECO:0007669"/>
    <property type="project" value="UniProtKB-KW"/>
</dbReference>
<evidence type="ECO:0000313" key="12">
    <source>
        <dbReference type="EMBL" id="MBB4765029.1"/>
    </source>
</evidence>
<evidence type="ECO:0000256" key="10">
    <source>
        <dbReference type="SAM" id="Phobius"/>
    </source>
</evidence>
<evidence type="ECO:0000256" key="6">
    <source>
        <dbReference type="ARBA" id="ARBA00022989"/>
    </source>
</evidence>
<dbReference type="AlphaFoldDB" id="A0A7W7I211"/>
<comment type="subcellular location">
    <subcellularLocation>
        <location evidence="1">Cell membrane</location>
        <topology evidence="1">Multi-pass membrane protein</topology>
    </subcellularLocation>
</comment>
<protein>
    <submittedName>
        <fullName evidence="12">Ca2+-transporting ATPase</fullName>
    </submittedName>
</protein>
<keyword evidence="5" id="KW-1278">Translocase</keyword>
<dbReference type="Gene3D" id="1.20.1110.10">
    <property type="entry name" value="Calcium-transporting ATPase, transmembrane domain"/>
    <property type="match status" value="1"/>
</dbReference>
<dbReference type="Pfam" id="PF00690">
    <property type="entry name" value="Cation_ATPase_N"/>
    <property type="match status" value="1"/>
</dbReference>
<dbReference type="InterPro" id="IPR023299">
    <property type="entry name" value="ATPase_P-typ_cyto_dom_N"/>
</dbReference>
<dbReference type="SFLD" id="SFLDG00002">
    <property type="entry name" value="C1.7:_P-type_atpase_like"/>
    <property type="match status" value="1"/>
</dbReference>
<feature type="region of interest" description="Disordered" evidence="9">
    <location>
        <begin position="1"/>
        <end position="32"/>
    </location>
</feature>
<dbReference type="NCBIfam" id="TIGR01494">
    <property type="entry name" value="ATPase_P-type"/>
    <property type="match status" value="2"/>
</dbReference>
<dbReference type="InterPro" id="IPR044492">
    <property type="entry name" value="P_typ_ATPase_HD_dom"/>
</dbReference>
<dbReference type="SUPFAM" id="SSF81665">
    <property type="entry name" value="Calcium ATPase, transmembrane domain M"/>
    <property type="match status" value="1"/>
</dbReference>
<comment type="catalytic activity">
    <reaction evidence="8">
        <text>ATP + H2O = ADP + phosphate + H(+)</text>
        <dbReference type="Rhea" id="RHEA:13065"/>
        <dbReference type="ChEBI" id="CHEBI:15377"/>
        <dbReference type="ChEBI" id="CHEBI:15378"/>
        <dbReference type="ChEBI" id="CHEBI:30616"/>
        <dbReference type="ChEBI" id="CHEBI:43474"/>
        <dbReference type="ChEBI" id="CHEBI:456216"/>
    </reaction>
</comment>